<organism evidence="2">
    <name type="scientific">Vibrio tasmaniensis</name>
    <dbReference type="NCBI Taxonomy" id="212663"/>
    <lineage>
        <taxon>Bacteria</taxon>
        <taxon>Pseudomonadati</taxon>
        <taxon>Pseudomonadota</taxon>
        <taxon>Gammaproteobacteria</taxon>
        <taxon>Vibrionales</taxon>
        <taxon>Vibrionaceae</taxon>
        <taxon>Vibrio</taxon>
    </lineage>
</organism>
<proteinExistence type="predicted"/>
<dbReference type="EMBL" id="KP795460">
    <property type="protein sequence ID" value="AKN35970.1"/>
    <property type="molecule type" value="Genomic_DNA"/>
</dbReference>
<evidence type="ECO:0000313" key="2">
    <source>
        <dbReference type="EMBL" id="AKN35970.1"/>
    </source>
</evidence>
<dbReference type="AlphaFoldDB" id="A0A0H3ZJ87"/>
<feature type="compositionally biased region" description="Polar residues" evidence="1">
    <location>
        <begin position="12"/>
        <end position="21"/>
    </location>
</feature>
<protein>
    <submittedName>
        <fullName evidence="2">Uncharacterized protein</fullName>
    </submittedName>
</protein>
<name>A0A0H3ZJ87_9VIBR</name>
<sequence>MSKAPSWLDKAAQNTTGNTVGNAAEVGQVRNKPGPKKSMVERKTVGLKFSEKRNKDISNLEEQLKLCGFAITRGRSEAVEVAIRVLLKITENNEGLYEWKEFIEKTIGEEDKDIQNS</sequence>
<feature type="region of interest" description="Disordered" evidence="1">
    <location>
        <begin position="1"/>
        <end position="23"/>
    </location>
</feature>
<reference evidence="2" key="1">
    <citation type="journal article" date="2015" name="MBio">
        <title>Eco-Evolutionary Dynamics of Episomes among Ecologically Cohesive Bacterial Populations.</title>
        <authorList>
            <person name="Xue H."/>
            <person name="Cordero O.X."/>
            <person name="Camas F.M."/>
            <person name="Trimble W."/>
            <person name="Meyer F."/>
            <person name="Guglielmini J."/>
            <person name="Rocha E.P."/>
            <person name="Polz M.F."/>
        </authorList>
    </citation>
    <scope>NUCLEOTIDE SEQUENCE</scope>
    <source>
        <strain evidence="2">FF_112</strain>
    </source>
</reference>
<accession>A0A0H3ZJ87</accession>
<evidence type="ECO:0000256" key="1">
    <source>
        <dbReference type="SAM" id="MobiDB-lite"/>
    </source>
</evidence>